<reference evidence="2 3" key="1">
    <citation type="submission" date="2017-01" db="EMBL/GenBank/DDBJ databases">
        <title>A new Hymenobacter.</title>
        <authorList>
            <person name="Liang Y."/>
            <person name="Feng F."/>
        </authorList>
    </citation>
    <scope>NUCLEOTIDE SEQUENCE [LARGE SCALE GENOMIC DNA]</scope>
    <source>
        <strain evidence="2">MIMBbqt21</strain>
    </source>
</reference>
<dbReference type="InterPro" id="IPR007048">
    <property type="entry name" value="IraD/Gp25-like"/>
</dbReference>
<evidence type="ECO:0000313" key="2">
    <source>
        <dbReference type="EMBL" id="OUJ74798.1"/>
    </source>
</evidence>
<dbReference type="OrthoDB" id="1161413at2"/>
<keyword evidence="3" id="KW-1185">Reference proteome</keyword>
<gene>
    <name evidence="2" type="ORF">BXP70_08565</name>
</gene>
<accession>A0A243WGY1</accession>
<feature type="domain" description="IraD/Gp25-like" evidence="1">
    <location>
        <begin position="42"/>
        <end position="144"/>
    </location>
</feature>
<dbReference type="SUPFAM" id="SSF160719">
    <property type="entry name" value="gpW/gp25-like"/>
    <property type="match status" value="1"/>
</dbReference>
<name>A0A243WGY1_9BACT</name>
<organism evidence="2 3">
    <name type="scientific">Hymenobacter crusticola</name>
    <dbReference type="NCBI Taxonomy" id="1770526"/>
    <lineage>
        <taxon>Bacteria</taxon>
        <taxon>Pseudomonadati</taxon>
        <taxon>Bacteroidota</taxon>
        <taxon>Cytophagia</taxon>
        <taxon>Cytophagales</taxon>
        <taxon>Hymenobacteraceae</taxon>
        <taxon>Hymenobacter</taxon>
    </lineage>
</organism>
<dbReference type="Proteomes" id="UP000194873">
    <property type="component" value="Unassembled WGS sequence"/>
</dbReference>
<sequence>MSHLFYKYPMQVGKLMNRQPAAAPFNRPAPAARLGDEHATCSLAASIAQFLHLMLHTRPGELRSAPDFGCAIWEIEFDNDINLAGWEESLTRSLLASIRRHEPRLREVSVQVDFLAVTPQPNGPQPTAARRRANISVRGVVQLTDEAFAYATQLQLGQLTP</sequence>
<protein>
    <recommendedName>
        <fullName evidence="1">IraD/Gp25-like domain-containing protein</fullName>
    </recommendedName>
</protein>
<dbReference type="Gene3D" id="3.10.450.40">
    <property type="match status" value="1"/>
</dbReference>
<dbReference type="AlphaFoldDB" id="A0A243WGY1"/>
<evidence type="ECO:0000313" key="3">
    <source>
        <dbReference type="Proteomes" id="UP000194873"/>
    </source>
</evidence>
<dbReference type="Pfam" id="PF04965">
    <property type="entry name" value="GPW_gp25"/>
    <property type="match status" value="1"/>
</dbReference>
<dbReference type="EMBL" id="MTSE01000003">
    <property type="protein sequence ID" value="OUJ74798.1"/>
    <property type="molecule type" value="Genomic_DNA"/>
</dbReference>
<dbReference type="RefSeq" id="WP_086593608.1">
    <property type="nucleotide sequence ID" value="NZ_MTSE01000003.1"/>
</dbReference>
<comment type="caution">
    <text evidence="2">The sequence shown here is derived from an EMBL/GenBank/DDBJ whole genome shotgun (WGS) entry which is preliminary data.</text>
</comment>
<evidence type="ECO:0000259" key="1">
    <source>
        <dbReference type="Pfam" id="PF04965"/>
    </source>
</evidence>
<proteinExistence type="predicted"/>